<dbReference type="CDD" id="cd21631">
    <property type="entry name" value="RHH_CopG_NikR-like"/>
    <property type="match status" value="1"/>
</dbReference>
<feature type="domain" description="Ribbon-helix-helix protein CopG" evidence="1">
    <location>
        <begin position="5"/>
        <end position="40"/>
    </location>
</feature>
<evidence type="ECO:0000313" key="3">
    <source>
        <dbReference type="Proteomes" id="UP000029713"/>
    </source>
</evidence>
<dbReference type="OrthoDB" id="4426404at2"/>
<dbReference type="InterPro" id="IPR002145">
    <property type="entry name" value="CopG"/>
</dbReference>
<sequence>MAMTLRTDDELERALTALAEAEGTSRQEIVRRAVLERYERSGHAARVQASSGRLIEKWGDVLDRLGTV</sequence>
<dbReference type="Pfam" id="PF01402">
    <property type="entry name" value="RHH_1"/>
    <property type="match status" value="1"/>
</dbReference>
<organism evidence="2 3">
    <name type="scientific">Modestobacter caceresii</name>
    <dbReference type="NCBI Taxonomy" id="1522368"/>
    <lineage>
        <taxon>Bacteria</taxon>
        <taxon>Bacillati</taxon>
        <taxon>Actinomycetota</taxon>
        <taxon>Actinomycetes</taxon>
        <taxon>Geodermatophilales</taxon>
        <taxon>Geodermatophilaceae</taxon>
        <taxon>Modestobacter</taxon>
    </lineage>
</organism>
<dbReference type="AlphaFoldDB" id="A0A098Y478"/>
<protein>
    <submittedName>
        <fullName evidence="2">CopG family transcriptional regulator</fullName>
    </submittedName>
</protein>
<proteinExistence type="predicted"/>
<dbReference type="RefSeq" id="WP_036337326.1">
    <property type="nucleotide sequence ID" value="NZ_JPMX01000075.1"/>
</dbReference>
<gene>
    <name evidence="2" type="ORF">IN07_16475</name>
</gene>
<dbReference type="SUPFAM" id="SSF47598">
    <property type="entry name" value="Ribbon-helix-helix"/>
    <property type="match status" value="1"/>
</dbReference>
<accession>A0A098Y478</accession>
<dbReference type="Proteomes" id="UP000029713">
    <property type="component" value="Unassembled WGS sequence"/>
</dbReference>
<evidence type="ECO:0000259" key="1">
    <source>
        <dbReference type="Pfam" id="PF01402"/>
    </source>
</evidence>
<dbReference type="GO" id="GO:0006355">
    <property type="term" value="P:regulation of DNA-templated transcription"/>
    <property type="evidence" value="ECO:0007669"/>
    <property type="project" value="InterPro"/>
</dbReference>
<dbReference type="STRING" id="1522368.IN07_16475"/>
<reference evidence="2 3" key="1">
    <citation type="submission" date="2014-07" db="EMBL/GenBank/DDBJ databases">
        <title>Biosystematic studies on Modestobacter strains isolated from extreme hyper-arid desert soil and from historic building.</title>
        <authorList>
            <person name="Bukarasam K."/>
            <person name="Bull A."/>
            <person name="Girard G."/>
            <person name="van Wezel G."/>
            <person name="Goodfellow M."/>
        </authorList>
    </citation>
    <scope>NUCLEOTIDE SEQUENCE [LARGE SCALE GENOMIC DNA]</scope>
    <source>
        <strain evidence="2 3">KNN45-2b</strain>
    </source>
</reference>
<name>A0A098Y478_9ACTN</name>
<comment type="caution">
    <text evidence="2">The sequence shown here is derived from an EMBL/GenBank/DDBJ whole genome shotgun (WGS) entry which is preliminary data.</text>
</comment>
<dbReference type="InterPro" id="IPR010985">
    <property type="entry name" value="Ribbon_hlx_hlx"/>
</dbReference>
<evidence type="ECO:0000313" key="2">
    <source>
        <dbReference type="EMBL" id="KGH45678.1"/>
    </source>
</evidence>
<keyword evidence="3" id="KW-1185">Reference proteome</keyword>
<dbReference type="EMBL" id="JPMX01000075">
    <property type="protein sequence ID" value="KGH45678.1"/>
    <property type="molecule type" value="Genomic_DNA"/>
</dbReference>